<dbReference type="GO" id="GO:0005524">
    <property type="term" value="F:ATP binding"/>
    <property type="evidence" value="ECO:0007669"/>
    <property type="project" value="InterPro"/>
</dbReference>
<gene>
    <name evidence="2" type="ORF">HLPR_16410</name>
</gene>
<dbReference type="EMBL" id="AP028654">
    <property type="protein sequence ID" value="BEP29310.1"/>
    <property type="molecule type" value="Genomic_DNA"/>
</dbReference>
<dbReference type="KEGG" id="hprf:HLPR_16410"/>
<dbReference type="Proteomes" id="UP001321786">
    <property type="component" value="Chromosome"/>
</dbReference>
<dbReference type="Gene3D" id="3.90.70.10">
    <property type="entry name" value="Cysteine proteinases"/>
    <property type="match status" value="1"/>
</dbReference>
<evidence type="ECO:0000313" key="2">
    <source>
        <dbReference type="EMBL" id="BEP29310.1"/>
    </source>
</evidence>
<reference evidence="2 3" key="1">
    <citation type="submission" date="2023-08" db="EMBL/GenBank/DDBJ databases">
        <title>Helicovermis profunda gen. nov., sp. nov., a novel mesophilic, fermentative bacterium within the Bacillota from a deep-sea hydrothermal vent chimney.</title>
        <authorList>
            <person name="Miyazaki U."/>
            <person name="Mizutani D."/>
            <person name="Hashimoto Y."/>
            <person name="Tame A."/>
            <person name="Sawayama S."/>
            <person name="Miyazaki J."/>
            <person name="Takai K."/>
            <person name="Nakagawa S."/>
        </authorList>
    </citation>
    <scope>NUCLEOTIDE SEQUENCE [LARGE SCALE GENOMIC DNA]</scope>
    <source>
        <strain evidence="2 3">S502</strain>
    </source>
</reference>
<dbReference type="GO" id="GO:0008233">
    <property type="term" value="F:peptidase activity"/>
    <property type="evidence" value="ECO:0007669"/>
    <property type="project" value="InterPro"/>
</dbReference>
<dbReference type="AlphaFoldDB" id="A0AAU9E5H4"/>
<organism evidence="2 3">
    <name type="scientific">Helicovermis profundi</name>
    <dbReference type="NCBI Taxonomy" id="3065157"/>
    <lineage>
        <taxon>Bacteria</taxon>
        <taxon>Bacillati</taxon>
        <taxon>Bacillota</taxon>
        <taxon>Clostridia</taxon>
        <taxon>Helicovermis</taxon>
    </lineage>
</organism>
<dbReference type="InterPro" id="IPR005074">
    <property type="entry name" value="Peptidase_C39"/>
</dbReference>
<proteinExistence type="predicted"/>
<dbReference type="GO" id="GO:0006508">
    <property type="term" value="P:proteolysis"/>
    <property type="evidence" value="ECO:0007669"/>
    <property type="project" value="InterPro"/>
</dbReference>
<sequence length="73" mass="8131">MFKKKYYCIKQHDITYCGAACLATISKQYGLKIPITKIREVAGTDKKGTNALGMIKVDEKLIFSAKGVKTDEN</sequence>
<feature type="domain" description="Peptidase C39" evidence="1">
    <location>
        <begin position="5"/>
        <end position="72"/>
    </location>
</feature>
<evidence type="ECO:0000259" key="1">
    <source>
        <dbReference type="Pfam" id="PF03412"/>
    </source>
</evidence>
<name>A0AAU9E5H4_9FIRM</name>
<protein>
    <recommendedName>
        <fullName evidence="1">Peptidase C39 domain-containing protein</fullName>
    </recommendedName>
</protein>
<dbReference type="GO" id="GO:0016020">
    <property type="term" value="C:membrane"/>
    <property type="evidence" value="ECO:0007669"/>
    <property type="project" value="InterPro"/>
</dbReference>
<keyword evidence="3" id="KW-1185">Reference proteome</keyword>
<accession>A0AAU9E5H4</accession>
<evidence type="ECO:0000313" key="3">
    <source>
        <dbReference type="Proteomes" id="UP001321786"/>
    </source>
</evidence>
<dbReference type="Pfam" id="PF03412">
    <property type="entry name" value="Peptidase_C39"/>
    <property type="match status" value="1"/>
</dbReference>